<dbReference type="Gene3D" id="3.40.1360.10">
    <property type="match status" value="1"/>
</dbReference>
<organism evidence="1 2">
    <name type="scientific">Sphingomonas ursincola</name>
    <dbReference type="NCBI Taxonomy" id="56361"/>
    <lineage>
        <taxon>Bacteria</taxon>
        <taxon>Pseudomonadati</taxon>
        <taxon>Pseudomonadota</taxon>
        <taxon>Alphaproteobacteria</taxon>
        <taxon>Sphingomonadales</taxon>
        <taxon>Sphingomonadaceae</taxon>
        <taxon>Sphingomonas</taxon>
    </lineage>
</organism>
<dbReference type="CDD" id="cd01029">
    <property type="entry name" value="TOPRIM_primases"/>
    <property type="match status" value="1"/>
</dbReference>
<dbReference type="RefSeq" id="WP_181266302.1">
    <property type="nucleotide sequence ID" value="NZ_BAAAGB010000002.1"/>
</dbReference>
<accession>A0A7V8RB34</accession>
<evidence type="ECO:0000313" key="1">
    <source>
        <dbReference type="EMBL" id="MBA1373182.1"/>
    </source>
</evidence>
<gene>
    <name evidence="1" type="ORF">FG486_02435</name>
</gene>
<dbReference type="Proteomes" id="UP000589292">
    <property type="component" value="Unassembled WGS sequence"/>
</dbReference>
<proteinExistence type="predicted"/>
<keyword evidence="2" id="KW-1185">Reference proteome</keyword>
<name>A0A7V8RB34_9SPHN</name>
<dbReference type="Pfam" id="PF13155">
    <property type="entry name" value="Toprim_2"/>
    <property type="match status" value="1"/>
</dbReference>
<dbReference type="InterPro" id="IPR034154">
    <property type="entry name" value="TOPRIM_DnaG/twinkle"/>
</dbReference>
<dbReference type="EMBL" id="VDES01000001">
    <property type="protein sequence ID" value="MBA1373182.1"/>
    <property type="molecule type" value="Genomic_DNA"/>
</dbReference>
<sequence length="889" mass="101373">MNLSDQIIADLKQMFRFKSAKGAWLQQGQCPQCDKWEAFCAAEDPKIVKCGRVEKCGWEDSVRNLLPELFEDWTRRAPPTEVHPTATADAYLSVERGLDISQLEGLYTQETYFDRETGQVSATVRFPLENNSWWERLIDRPGRFKRKANFKPGSNWSGWWWAPPAASYQQLALADDIWFAEGIFDAQALRQAGLDAVSLMSINNYPEHALAELRRAVADSPARKNPPRLVFAFDVGAAGVSATRKFVKRAREEGWNATAAQVRPDGEGTKLDWNDLWLRHSKFNGEPDRAPFSESAIAGYIWNGEVTIAATPREKAKLIIERKALSSFEFRHGNRLFWAKTTYDEDQKPQLQVNEIANCAFRILYRERDDIADETNYFIQIDFPDGAKTEKARFSNAACAASSEFKKRLLAFAGMWSGTGEQLDNIMRRQMRQLKTVEPIAFTGYSPPHRAWVLGDLAVRDGRVIEVNRENYFDLGKSAVKLRSAERILDIDWQPDALKFDWVPLVWKAWGPRGLVALAFFTMSLFAVQIREKHKSLGFLEITGQPGSGKTTLVELMWKMLGRSGYEGFDPNKGTNAGVTRNFLKVSNLPVGLIEGNREEGKGHQRRFDWQELLTLYNGRSPRVLGMKSSGTETFEPPFWGTIYLMQNERIDAQPAVLERLMSMKIDKAEWSDETRGAAIQLESWPMESMSGTIVHVVRKEADYLEFFFRRYIHHESGMRQRVRGLHNSRCIKTHSQLAAAVDCLKHLFDVPEAWLTRTVEFVDHMALDRQDSCGGDHPLVADFWEKVDFLISREGPNAHGEGESINQHRHAERFMAVSLSHFEQRCRNAGLQPVNMMELKRLLRGSKSRKFIAQKQVNNPAGHNSHCWVFEQPAQPAASTRSPQKEMA</sequence>
<keyword evidence="1" id="KW-0378">Hydrolase</keyword>
<evidence type="ECO:0000313" key="2">
    <source>
        <dbReference type="Proteomes" id="UP000589292"/>
    </source>
</evidence>
<keyword evidence="1" id="KW-0547">Nucleotide-binding</keyword>
<dbReference type="GO" id="GO:0004386">
    <property type="term" value="F:helicase activity"/>
    <property type="evidence" value="ECO:0007669"/>
    <property type="project" value="UniProtKB-KW"/>
</dbReference>
<comment type="caution">
    <text evidence="1">The sequence shown here is derived from an EMBL/GenBank/DDBJ whole genome shotgun (WGS) entry which is preliminary data.</text>
</comment>
<dbReference type="AlphaFoldDB" id="A0A7V8RB34"/>
<keyword evidence="1" id="KW-0347">Helicase</keyword>
<protein>
    <submittedName>
        <fullName evidence="1">Bifunctional DNA primase/helicase</fullName>
    </submittedName>
</protein>
<keyword evidence="1" id="KW-0067">ATP-binding</keyword>
<reference evidence="1 2" key="1">
    <citation type="journal article" date="1994" name="Int. J. Syst. Bacteriol.">
        <title>Phylogenetic positions of novel aerobic, bacteriochlorophyll a-containing bacteria and description of Roseococcus thiosulfatophilus gen. nov., sp. nov., Erythromicrobium ramosum gen. nov., sp. nov., and Erythrobacter litoralis sp. nov.</title>
        <authorList>
            <person name="Yurkov V."/>
            <person name="Stackebrandt E."/>
            <person name="Holmes A."/>
            <person name="Fuerst J.A."/>
            <person name="Hugenholtz P."/>
            <person name="Golecki J."/>
            <person name="Gad'on N."/>
            <person name="Gorlenko V.M."/>
            <person name="Kompantseva E.I."/>
            <person name="Drews G."/>
        </authorList>
    </citation>
    <scope>NUCLEOTIDE SEQUENCE [LARGE SCALE GENOMIC DNA]</scope>
    <source>
        <strain evidence="1 2">KR-99</strain>
    </source>
</reference>